<keyword evidence="9" id="KW-0539">Nucleus</keyword>
<dbReference type="InterPro" id="IPR026846">
    <property type="entry name" value="Nse2(Mms21)"/>
</dbReference>
<evidence type="ECO:0000256" key="1">
    <source>
        <dbReference type="ARBA" id="ARBA00004123"/>
    </source>
</evidence>
<dbReference type="GO" id="GO:0030915">
    <property type="term" value="C:Smc5-Smc6 complex"/>
    <property type="evidence" value="ECO:0007669"/>
    <property type="project" value="InterPro"/>
</dbReference>
<name>A0A8H7TED4_9HELO</name>
<evidence type="ECO:0000256" key="2">
    <source>
        <dbReference type="ARBA" id="ARBA00004718"/>
    </source>
</evidence>
<proteinExistence type="inferred from homology"/>
<dbReference type="PROSITE" id="PS51044">
    <property type="entry name" value="ZF_SP_RING"/>
    <property type="match status" value="1"/>
</dbReference>
<evidence type="ECO:0000256" key="5">
    <source>
        <dbReference type="ARBA" id="ARBA00022723"/>
    </source>
</evidence>
<evidence type="ECO:0000256" key="4">
    <source>
        <dbReference type="ARBA" id="ARBA00022679"/>
    </source>
</evidence>
<dbReference type="SUPFAM" id="SSF57850">
    <property type="entry name" value="RING/U-box"/>
    <property type="match status" value="1"/>
</dbReference>
<dbReference type="GO" id="GO:0061665">
    <property type="term" value="F:SUMO ligase activity"/>
    <property type="evidence" value="ECO:0007669"/>
    <property type="project" value="TreeGrafter"/>
</dbReference>
<dbReference type="GO" id="GO:0005634">
    <property type="term" value="C:nucleus"/>
    <property type="evidence" value="ECO:0007669"/>
    <property type="project" value="UniProtKB-SubCell"/>
</dbReference>
<evidence type="ECO:0000256" key="11">
    <source>
        <dbReference type="SAM" id="MobiDB-lite"/>
    </source>
</evidence>
<comment type="caution">
    <text evidence="13">The sequence shown here is derived from an EMBL/GenBank/DDBJ whole genome shotgun (WGS) entry which is preliminary data.</text>
</comment>
<dbReference type="UniPathway" id="UPA00886"/>
<dbReference type="CDD" id="cd16651">
    <property type="entry name" value="SPL-RING_NSE2"/>
    <property type="match status" value="1"/>
</dbReference>
<feature type="domain" description="SP-RING-type" evidence="12">
    <location>
        <begin position="286"/>
        <end position="378"/>
    </location>
</feature>
<accession>A0A8H7TED4</accession>
<keyword evidence="6 10" id="KW-0863">Zinc-finger</keyword>
<evidence type="ECO:0000313" key="14">
    <source>
        <dbReference type="Proteomes" id="UP000664132"/>
    </source>
</evidence>
<dbReference type="Pfam" id="PF11789">
    <property type="entry name" value="zf-Nse"/>
    <property type="match status" value="1"/>
</dbReference>
<reference evidence="13" key="1">
    <citation type="submission" date="2021-02" db="EMBL/GenBank/DDBJ databases">
        <title>Genome sequence Cadophora malorum strain M34.</title>
        <authorList>
            <person name="Stefanovic E."/>
            <person name="Vu D."/>
            <person name="Scully C."/>
            <person name="Dijksterhuis J."/>
            <person name="Roader J."/>
            <person name="Houbraken J."/>
        </authorList>
    </citation>
    <scope>NUCLEOTIDE SEQUENCE</scope>
    <source>
        <strain evidence="13">M34</strain>
    </source>
</reference>
<keyword evidence="4" id="KW-0808">Transferase</keyword>
<dbReference type="InterPro" id="IPR004181">
    <property type="entry name" value="Znf_MIZ"/>
</dbReference>
<dbReference type="GO" id="GO:0016925">
    <property type="term" value="P:protein sumoylation"/>
    <property type="evidence" value="ECO:0007669"/>
    <property type="project" value="UniProtKB-UniPathway"/>
</dbReference>
<dbReference type="Gene3D" id="3.30.40.10">
    <property type="entry name" value="Zinc/RING finger domain, C3HC4 (zinc finger)"/>
    <property type="match status" value="1"/>
</dbReference>
<comment type="pathway">
    <text evidence="2">Protein modification; protein sumoylation.</text>
</comment>
<evidence type="ECO:0000256" key="7">
    <source>
        <dbReference type="ARBA" id="ARBA00022786"/>
    </source>
</evidence>
<evidence type="ECO:0000259" key="12">
    <source>
        <dbReference type="PROSITE" id="PS51044"/>
    </source>
</evidence>
<keyword evidence="8" id="KW-0862">Zinc</keyword>
<evidence type="ECO:0000256" key="10">
    <source>
        <dbReference type="PROSITE-ProRule" id="PRU00452"/>
    </source>
</evidence>
<feature type="region of interest" description="Disordered" evidence="11">
    <location>
        <begin position="376"/>
        <end position="460"/>
    </location>
</feature>
<feature type="region of interest" description="Disordered" evidence="11">
    <location>
        <begin position="175"/>
        <end position="210"/>
    </location>
</feature>
<protein>
    <recommendedName>
        <fullName evidence="12">SP-RING-type domain-containing protein</fullName>
    </recommendedName>
</protein>
<evidence type="ECO:0000256" key="6">
    <source>
        <dbReference type="ARBA" id="ARBA00022771"/>
    </source>
</evidence>
<feature type="region of interest" description="Disordered" evidence="11">
    <location>
        <begin position="1"/>
        <end position="47"/>
    </location>
</feature>
<feature type="compositionally biased region" description="Polar residues" evidence="11">
    <location>
        <begin position="25"/>
        <end position="38"/>
    </location>
</feature>
<gene>
    <name evidence="13" type="ORF">IFR04_009593</name>
</gene>
<dbReference type="GO" id="GO:0000724">
    <property type="term" value="P:double-strand break repair via homologous recombination"/>
    <property type="evidence" value="ECO:0007669"/>
    <property type="project" value="InterPro"/>
</dbReference>
<sequence length="460" mass="52334">MNNRRLVSRSRINDTASPAPRRQQQRPSETPARQTARQTELPPYEPPVCALSVEAQQALDTLSNTYDFSKYRKHLDAAKGYVRDAAAESNDRLVTRKEAFPRAVERRRKEGVADEDKPEAEVNDEVCLKGFERNNTTFTIQAEEAIRELIDFSDELAMQSAIMKDVVREITSAPAPRRTARWRRRDVGSDDEEEEEEEEDAEPPAADPEQMSALELLRQAKEDRATKYASQSKRSRYGDNNDYKIFKQILHDAQNPNSGLSVAHPSTWFPEENDGNGRKGRNDDESDEEVIIASASESLKCPLTLRYYDDPVTNQKCKHTIDRAGLVDYHRTEARVFQGSHGNRRVAKCPQTGCDAMLALDDYERDELMARKVKRALNRERLQQQGNDDDEEDDGNPRGTQRSRPEEIDDDDDDDIVADVDEEDNKAKVARIKRERARSRGLSMAPPAATMDSDEEMSTN</sequence>
<evidence type="ECO:0000256" key="8">
    <source>
        <dbReference type="ARBA" id="ARBA00022833"/>
    </source>
</evidence>
<dbReference type="GO" id="GO:0008270">
    <property type="term" value="F:zinc ion binding"/>
    <property type="evidence" value="ECO:0007669"/>
    <property type="project" value="UniProtKB-KW"/>
</dbReference>
<feature type="region of interest" description="Disordered" evidence="11">
    <location>
        <begin position="256"/>
        <end position="287"/>
    </location>
</feature>
<dbReference type="Proteomes" id="UP000664132">
    <property type="component" value="Unassembled WGS sequence"/>
</dbReference>
<feature type="compositionally biased region" description="Basic residues" evidence="11">
    <location>
        <begin position="428"/>
        <end position="439"/>
    </location>
</feature>
<organism evidence="13 14">
    <name type="scientific">Cadophora malorum</name>
    <dbReference type="NCBI Taxonomy" id="108018"/>
    <lineage>
        <taxon>Eukaryota</taxon>
        <taxon>Fungi</taxon>
        <taxon>Dikarya</taxon>
        <taxon>Ascomycota</taxon>
        <taxon>Pezizomycotina</taxon>
        <taxon>Leotiomycetes</taxon>
        <taxon>Helotiales</taxon>
        <taxon>Ploettnerulaceae</taxon>
        <taxon>Cadophora</taxon>
    </lineage>
</organism>
<dbReference type="PANTHER" id="PTHR21330">
    <property type="entry name" value="E3 SUMO-PROTEIN LIGASE NSE2"/>
    <property type="match status" value="1"/>
</dbReference>
<dbReference type="PANTHER" id="PTHR21330:SF1">
    <property type="entry name" value="E3 SUMO-PROTEIN LIGASE NSE2"/>
    <property type="match status" value="1"/>
</dbReference>
<evidence type="ECO:0000256" key="3">
    <source>
        <dbReference type="ARBA" id="ARBA00008212"/>
    </source>
</evidence>
<keyword evidence="14" id="KW-1185">Reference proteome</keyword>
<feature type="compositionally biased region" description="Acidic residues" evidence="11">
    <location>
        <begin position="407"/>
        <end position="424"/>
    </location>
</feature>
<keyword evidence="7" id="KW-0833">Ubl conjugation pathway</keyword>
<comment type="subcellular location">
    <subcellularLocation>
        <location evidence="1">Nucleus</location>
    </subcellularLocation>
</comment>
<keyword evidence="5" id="KW-0479">Metal-binding</keyword>
<dbReference type="AlphaFoldDB" id="A0A8H7TED4"/>
<comment type="similarity">
    <text evidence="3">Belongs to the NSE2 family.</text>
</comment>
<feature type="compositionally biased region" description="Acidic residues" evidence="11">
    <location>
        <begin position="189"/>
        <end position="202"/>
    </location>
</feature>
<dbReference type="OrthoDB" id="26899at2759"/>
<evidence type="ECO:0000313" key="13">
    <source>
        <dbReference type="EMBL" id="KAG4417303.1"/>
    </source>
</evidence>
<dbReference type="InterPro" id="IPR013083">
    <property type="entry name" value="Znf_RING/FYVE/PHD"/>
</dbReference>
<evidence type="ECO:0000256" key="9">
    <source>
        <dbReference type="ARBA" id="ARBA00023242"/>
    </source>
</evidence>
<dbReference type="EMBL" id="JAFJYH010000159">
    <property type="protein sequence ID" value="KAG4417303.1"/>
    <property type="molecule type" value="Genomic_DNA"/>
</dbReference>